<evidence type="ECO:0000256" key="6">
    <source>
        <dbReference type="ARBA" id="ARBA00023014"/>
    </source>
</evidence>
<dbReference type="GO" id="GO:0051537">
    <property type="term" value="F:2 iron, 2 sulfur cluster binding"/>
    <property type="evidence" value="ECO:0007669"/>
    <property type="project" value="UniProtKB-KW"/>
</dbReference>
<dbReference type="PANTHER" id="PTHR43756">
    <property type="entry name" value="CHOLINE MONOOXYGENASE, CHLOROPLASTIC"/>
    <property type="match status" value="1"/>
</dbReference>
<protein>
    <submittedName>
        <fullName evidence="8">Benzoate 1,2-dioxygenase</fullName>
        <ecNumber evidence="8">1.14.12.10</ecNumber>
    </submittedName>
</protein>
<evidence type="ECO:0000259" key="7">
    <source>
        <dbReference type="PROSITE" id="PS51296"/>
    </source>
</evidence>
<name>A0A160TNX6_9ZZZZ</name>
<dbReference type="PROSITE" id="PS51296">
    <property type="entry name" value="RIESKE"/>
    <property type="match status" value="1"/>
</dbReference>
<feature type="domain" description="Rieske" evidence="7">
    <location>
        <begin position="43"/>
        <end position="152"/>
    </location>
</feature>
<dbReference type="GO" id="GO:0005506">
    <property type="term" value="F:iron ion binding"/>
    <property type="evidence" value="ECO:0007669"/>
    <property type="project" value="InterPro"/>
</dbReference>
<comment type="cofactor">
    <cofactor evidence="1">
        <name>Fe cation</name>
        <dbReference type="ChEBI" id="CHEBI:24875"/>
    </cofactor>
</comment>
<dbReference type="Gene3D" id="2.102.10.10">
    <property type="entry name" value="Rieske [2Fe-2S] iron-sulphur domain"/>
    <property type="match status" value="1"/>
</dbReference>
<dbReference type="SUPFAM" id="SSF55961">
    <property type="entry name" value="Bet v1-like"/>
    <property type="match status" value="1"/>
</dbReference>
<keyword evidence="5" id="KW-0408">Iron</keyword>
<dbReference type="InterPro" id="IPR001663">
    <property type="entry name" value="Rng_hydr_dOase-A"/>
</dbReference>
<dbReference type="SUPFAM" id="SSF50022">
    <property type="entry name" value="ISP domain"/>
    <property type="match status" value="1"/>
</dbReference>
<accession>A0A160TNX6</accession>
<evidence type="ECO:0000256" key="2">
    <source>
        <dbReference type="ARBA" id="ARBA00022714"/>
    </source>
</evidence>
<keyword evidence="3" id="KW-0479">Metal-binding</keyword>
<evidence type="ECO:0000313" key="8">
    <source>
        <dbReference type="EMBL" id="CUS49948.1"/>
    </source>
</evidence>
<reference evidence="8" key="1">
    <citation type="submission" date="2015-10" db="EMBL/GenBank/DDBJ databases">
        <authorList>
            <person name="Gilbert D.G."/>
        </authorList>
    </citation>
    <scope>NUCLEOTIDE SEQUENCE</scope>
</reference>
<dbReference type="EC" id="1.14.12.10" evidence="8"/>
<dbReference type="InterPro" id="IPR017941">
    <property type="entry name" value="Rieske_2Fe-2S"/>
</dbReference>
<keyword evidence="4 8" id="KW-0560">Oxidoreductase</keyword>
<gene>
    <name evidence="8" type="ORF">MGWOODY_XGa3001</name>
</gene>
<dbReference type="PRINTS" id="PR00090">
    <property type="entry name" value="RNGDIOXGNASE"/>
</dbReference>
<keyword evidence="2" id="KW-0001">2Fe-2S</keyword>
<dbReference type="Gene3D" id="3.90.380.10">
    <property type="entry name" value="Naphthalene 1,2-dioxygenase Alpha Subunit, Chain A, domain 1"/>
    <property type="match status" value="2"/>
</dbReference>
<dbReference type="Pfam" id="PF00355">
    <property type="entry name" value="Rieske"/>
    <property type="match status" value="1"/>
</dbReference>
<dbReference type="EMBL" id="CZRL01000008">
    <property type="protein sequence ID" value="CUS49948.1"/>
    <property type="molecule type" value="Genomic_DNA"/>
</dbReference>
<proteinExistence type="predicted"/>
<keyword evidence="6" id="KW-0411">Iron-sulfur</keyword>
<evidence type="ECO:0000256" key="5">
    <source>
        <dbReference type="ARBA" id="ARBA00023004"/>
    </source>
</evidence>
<dbReference type="AlphaFoldDB" id="A0A160TNX6"/>
<evidence type="ECO:0000256" key="3">
    <source>
        <dbReference type="ARBA" id="ARBA00022723"/>
    </source>
</evidence>
<dbReference type="InterPro" id="IPR015879">
    <property type="entry name" value="Ring_hydroxy_dOase_asu_C_dom"/>
</dbReference>
<sequence>MCENNLTNWDHSDAESALTLPSTYYYDEALFALEAKTIHYRTWHCVCHRSEIESPGDFVKFDLLGQSILVVKGEDGNVYAYHNVCQHRGTQLIKERRGKIKHSIICPYHAWTYQLDGRLRKAARTERLKDFDPARISLKAVLIEEVASFYYINMDTNASPLADDVIGAESEMRRFLPDLDDVVLVNETDYVVDANWKVIVDNAIEGYHFQLSGPIHKQLTSLIDFSGYTLEAHGKWWDFKGPPTSVDTAFGHSVAGETYQTDWFYNIQLWPMTTIYAFPYADVIGTFNQIPLGPEKTLLRFGHYQPKSRPQSALSEAVVDWFNNKLGPEDIDLNIAVQKGLRSFGFEQGRYVVDAERSANSEHLLHHFHQLVYHAMHG</sequence>
<evidence type="ECO:0000256" key="4">
    <source>
        <dbReference type="ARBA" id="ARBA00023002"/>
    </source>
</evidence>
<dbReference type="PANTHER" id="PTHR43756:SF5">
    <property type="entry name" value="CHOLINE MONOOXYGENASE, CHLOROPLASTIC"/>
    <property type="match status" value="1"/>
</dbReference>
<dbReference type="InterPro" id="IPR036922">
    <property type="entry name" value="Rieske_2Fe-2S_sf"/>
</dbReference>
<dbReference type="CDD" id="cd03469">
    <property type="entry name" value="Rieske_RO_Alpha_N"/>
    <property type="match status" value="1"/>
</dbReference>
<evidence type="ECO:0000256" key="1">
    <source>
        <dbReference type="ARBA" id="ARBA00001962"/>
    </source>
</evidence>
<dbReference type="GO" id="GO:0018623">
    <property type="term" value="F:benzoate 1,2-dioxygenase activity"/>
    <property type="evidence" value="ECO:0007669"/>
    <property type="project" value="UniProtKB-EC"/>
</dbReference>
<keyword evidence="8" id="KW-0223">Dioxygenase</keyword>
<dbReference type="Pfam" id="PF00848">
    <property type="entry name" value="Ring_hydroxyl_A"/>
    <property type="match status" value="1"/>
</dbReference>
<organism evidence="8">
    <name type="scientific">hydrothermal vent metagenome</name>
    <dbReference type="NCBI Taxonomy" id="652676"/>
    <lineage>
        <taxon>unclassified sequences</taxon>
        <taxon>metagenomes</taxon>
        <taxon>ecological metagenomes</taxon>
    </lineage>
</organism>